<reference evidence="2" key="1">
    <citation type="submission" date="2016-10" db="EMBL/GenBank/DDBJ databases">
        <authorList>
            <person name="Varghese N."/>
            <person name="Submissions S."/>
        </authorList>
    </citation>
    <scope>NUCLEOTIDE SEQUENCE [LARGE SCALE GENOMIC DNA]</scope>
    <source>
        <strain evidence="2">DSM 25030</strain>
    </source>
</reference>
<evidence type="ECO:0008006" key="3">
    <source>
        <dbReference type="Google" id="ProtNLM"/>
    </source>
</evidence>
<dbReference type="STRING" id="1073328.SAMN05216294_3009"/>
<proteinExistence type="predicted"/>
<accession>A0A1H2YDB8</accession>
<evidence type="ECO:0000313" key="1">
    <source>
        <dbReference type="EMBL" id="SDX02654.1"/>
    </source>
</evidence>
<dbReference type="AlphaFoldDB" id="A0A1H2YDB8"/>
<sequence>MAFSKLAKSHFLKFYIGKFYVLSCNNPITMLTAIGKKIIVPFLVLVLMTSFVFGQEENENEGMEAFKHHEIGALLSHTHMRAGELEGESKKRLSLPSFSIFYNYHFDPKWSVGLHTDFVVEQFVAQSLGGGKSIERERPIAPALMVGFKPGEHFTFLIGGGADIDPEETLGLIRIDSEYGLELRNEWEFIVALGYDIRIDAYDSFQLGLGVSKRF</sequence>
<evidence type="ECO:0000313" key="2">
    <source>
        <dbReference type="Proteomes" id="UP000199592"/>
    </source>
</evidence>
<keyword evidence="2" id="KW-1185">Reference proteome</keyword>
<dbReference type="Proteomes" id="UP000199592">
    <property type="component" value="Unassembled WGS sequence"/>
</dbReference>
<gene>
    <name evidence="1" type="ORF">SAMN04487892_3012</name>
</gene>
<protein>
    <recommendedName>
        <fullName evidence="3">Outer membrane protein beta-barrel domain-containing protein</fullName>
    </recommendedName>
</protein>
<name>A0A1H2YDB8_9FLAO</name>
<dbReference type="EMBL" id="FNMY01000005">
    <property type="protein sequence ID" value="SDX02654.1"/>
    <property type="molecule type" value="Genomic_DNA"/>
</dbReference>
<organism evidence="1 2">
    <name type="scientific">Flagellimonas zhangzhouensis</name>
    <dbReference type="NCBI Taxonomy" id="1073328"/>
    <lineage>
        <taxon>Bacteria</taxon>
        <taxon>Pseudomonadati</taxon>
        <taxon>Bacteroidota</taxon>
        <taxon>Flavobacteriia</taxon>
        <taxon>Flavobacteriales</taxon>
        <taxon>Flavobacteriaceae</taxon>
        <taxon>Flagellimonas</taxon>
    </lineage>
</organism>